<dbReference type="InterPro" id="IPR011009">
    <property type="entry name" value="Kinase-like_dom_sf"/>
</dbReference>
<comment type="caution">
    <text evidence="3">The sequence shown here is derived from an EMBL/GenBank/DDBJ whole genome shotgun (WGS) entry which is preliminary data.</text>
</comment>
<dbReference type="PROSITE" id="PS00108">
    <property type="entry name" value="PROTEIN_KINASE_ST"/>
    <property type="match status" value="1"/>
</dbReference>
<sequence>MDEQLERHLDRVFSNNNGCTEETNKLELIMTKKQEWELDPKNLKSTILLLKEHTDQFIKAFTQEVSIWYNLHHPNIAKLIGGSKTLPPESTRWMKKLTRNHSLAKQTVLEYGIVVEYVPGGTLRSHLLKNHIKKLPLIYVIQLALDVARGLSYLHSKKIVHRDVKSSNLVVDKEGRVKIIDFGVSRIEASCPINMTAQTGTIGYMAPEVLIGLPYDHKCDVYSFGICLWEIYCCSIPYIGQICPSHEISPNVYKSLRPEIPNTCPSAVANIMKQCWNADPKKRPEMKEVVLMLEAIDTTQDAQKAFQVQASSAEATTIGLLTVMPILFHPNDGTRLCLVVCNAYVWSECSPASDFSSQTPRPGSTARLGPTSPAPMSKDVASLLTRSMARLLKLTLLVPQCLALQLADSFMKGLSRKMKKQLEQA</sequence>
<feature type="compositionally biased region" description="Polar residues" evidence="1">
    <location>
        <begin position="353"/>
        <end position="362"/>
    </location>
</feature>
<name>A0A9J5X4W9_SOLCO</name>
<dbReference type="GO" id="GO:0004674">
    <property type="term" value="F:protein serine/threonine kinase activity"/>
    <property type="evidence" value="ECO:0007669"/>
    <property type="project" value="TreeGrafter"/>
</dbReference>
<dbReference type="Pfam" id="PF07714">
    <property type="entry name" value="PK_Tyr_Ser-Thr"/>
    <property type="match status" value="1"/>
</dbReference>
<dbReference type="OrthoDB" id="1250460at2759"/>
<feature type="region of interest" description="Disordered" evidence="1">
    <location>
        <begin position="351"/>
        <end position="376"/>
    </location>
</feature>
<evidence type="ECO:0000313" key="4">
    <source>
        <dbReference type="Proteomes" id="UP000824120"/>
    </source>
</evidence>
<dbReference type="SMART" id="SM00220">
    <property type="entry name" value="S_TKc"/>
    <property type="match status" value="1"/>
</dbReference>
<dbReference type="CDD" id="cd13999">
    <property type="entry name" value="STKc_MAP3K-like"/>
    <property type="match status" value="1"/>
</dbReference>
<dbReference type="AlphaFoldDB" id="A0A9J5X4W9"/>
<feature type="domain" description="Protein kinase" evidence="2">
    <location>
        <begin position="1"/>
        <end position="296"/>
    </location>
</feature>
<protein>
    <recommendedName>
        <fullName evidence="2">Protein kinase domain-containing protein</fullName>
    </recommendedName>
</protein>
<evidence type="ECO:0000313" key="3">
    <source>
        <dbReference type="EMBL" id="KAG5582954.1"/>
    </source>
</evidence>
<dbReference type="GO" id="GO:0005886">
    <property type="term" value="C:plasma membrane"/>
    <property type="evidence" value="ECO:0007669"/>
    <property type="project" value="TreeGrafter"/>
</dbReference>
<dbReference type="InterPro" id="IPR001245">
    <property type="entry name" value="Ser-Thr/Tyr_kinase_cat_dom"/>
</dbReference>
<dbReference type="Proteomes" id="UP000824120">
    <property type="component" value="Chromosome 10"/>
</dbReference>
<dbReference type="PANTHER" id="PTHR44329">
    <property type="entry name" value="SERINE/THREONINE-PROTEIN KINASE TNNI3K-RELATED"/>
    <property type="match status" value="1"/>
</dbReference>
<evidence type="ECO:0000259" key="2">
    <source>
        <dbReference type="PROSITE" id="PS50011"/>
    </source>
</evidence>
<reference evidence="3 4" key="1">
    <citation type="submission" date="2020-09" db="EMBL/GenBank/DDBJ databases">
        <title>De no assembly of potato wild relative species, Solanum commersonii.</title>
        <authorList>
            <person name="Cho K."/>
        </authorList>
    </citation>
    <scope>NUCLEOTIDE SEQUENCE [LARGE SCALE GENOMIC DNA]</scope>
    <source>
        <strain evidence="3">LZ3.2</strain>
        <tissue evidence="3">Leaf</tissue>
    </source>
</reference>
<keyword evidence="4" id="KW-1185">Reference proteome</keyword>
<dbReference type="SUPFAM" id="SSF56112">
    <property type="entry name" value="Protein kinase-like (PK-like)"/>
    <property type="match status" value="1"/>
</dbReference>
<dbReference type="InterPro" id="IPR008271">
    <property type="entry name" value="Ser/Thr_kinase_AS"/>
</dbReference>
<dbReference type="EMBL" id="JACXVP010000010">
    <property type="protein sequence ID" value="KAG5582954.1"/>
    <property type="molecule type" value="Genomic_DNA"/>
</dbReference>
<dbReference type="PRINTS" id="PR00109">
    <property type="entry name" value="TYRKINASE"/>
</dbReference>
<dbReference type="Gene3D" id="1.10.510.10">
    <property type="entry name" value="Transferase(Phosphotransferase) domain 1"/>
    <property type="match status" value="1"/>
</dbReference>
<dbReference type="PROSITE" id="PS50011">
    <property type="entry name" value="PROTEIN_KINASE_DOM"/>
    <property type="match status" value="1"/>
</dbReference>
<proteinExistence type="predicted"/>
<evidence type="ECO:0000256" key="1">
    <source>
        <dbReference type="SAM" id="MobiDB-lite"/>
    </source>
</evidence>
<gene>
    <name evidence="3" type="ORF">H5410_053581</name>
</gene>
<organism evidence="3 4">
    <name type="scientific">Solanum commersonii</name>
    <name type="common">Commerson's wild potato</name>
    <name type="synonym">Commerson's nightshade</name>
    <dbReference type="NCBI Taxonomy" id="4109"/>
    <lineage>
        <taxon>Eukaryota</taxon>
        <taxon>Viridiplantae</taxon>
        <taxon>Streptophyta</taxon>
        <taxon>Embryophyta</taxon>
        <taxon>Tracheophyta</taxon>
        <taxon>Spermatophyta</taxon>
        <taxon>Magnoliopsida</taxon>
        <taxon>eudicotyledons</taxon>
        <taxon>Gunneridae</taxon>
        <taxon>Pentapetalae</taxon>
        <taxon>asterids</taxon>
        <taxon>lamiids</taxon>
        <taxon>Solanales</taxon>
        <taxon>Solanaceae</taxon>
        <taxon>Solanoideae</taxon>
        <taxon>Solaneae</taxon>
        <taxon>Solanum</taxon>
    </lineage>
</organism>
<dbReference type="InterPro" id="IPR000719">
    <property type="entry name" value="Prot_kinase_dom"/>
</dbReference>
<dbReference type="InterPro" id="IPR051681">
    <property type="entry name" value="Ser/Thr_Kinases-Pseudokinases"/>
</dbReference>
<dbReference type="PANTHER" id="PTHR44329:SF160">
    <property type="entry name" value="OS05G0577700 PROTEIN"/>
    <property type="match status" value="1"/>
</dbReference>
<dbReference type="GO" id="GO:0005524">
    <property type="term" value="F:ATP binding"/>
    <property type="evidence" value="ECO:0007669"/>
    <property type="project" value="InterPro"/>
</dbReference>
<accession>A0A9J5X4W9</accession>